<dbReference type="Proteomes" id="UP001595798">
    <property type="component" value="Unassembled WGS sequence"/>
</dbReference>
<keyword evidence="4" id="KW-1185">Reference proteome</keyword>
<feature type="compositionally biased region" description="Polar residues" evidence="1">
    <location>
        <begin position="142"/>
        <end position="155"/>
    </location>
</feature>
<evidence type="ECO:0000259" key="2">
    <source>
        <dbReference type="PROSITE" id="PS51819"/>
    </source>
</evidence>
<dbReference type="EMBL" id="JBHSDI010000001">
    <property type="protein sequence ID" value="MFC4257891.1"/>
    <property type="molecule type" value="Genomic_DNA"/>
</dbReference>
<evidence type="ECO:0000313" key="3">
    <source>
        <dbReference type="EMBL" id="MFC4257891.1"/>
    </source>
</evidence>
<protein>
    <submittedName>
        <fullName evidence="3">ArsI/CadI family heavy metal resistance metalloenzyme</fullName>
    </submittedName>
</protein>
<proteinExistence type="predicted"/>
<reference evidence="4" key="1">
    <citation type="journal article" date="2019" name="Int. J. Syst. Evol. Microbiol.">
        <title>The Global Catalogue of Microorganisms (GCM) 10K type strain sequencing project: providing services to taxonomists for standard genome sequencing and annotation.</title>
        <authorList>
            <consortium name="The Broad Institute Genomics Platform"/>
            <consortium name="The Broad Institute Genome Sequencing Center for Infectious Disease"/>
            <person name="Wu L."/>
            <person name="Ma J."/>
        </authorList>
    </citation>
    <scope>NUCLEOTIDE SEQUENCE [LARGE SCALE GENOMIC DNA]</scope>
    <source>
        <strain evidence="4">CECT 7297</strain>
    </source>
</reference>
<dbReference type="InterPro" id="IPR052393">
    <property type="entry name" value="Cadmium-induced_rsp"/>
</dbReference>
<dbReference type="PANTHER" id="PTHR41294:SF1">
    <property type="entry name" value="CADMIUM-INDUCED PROTEIN CADI"/>
    <property type="match status" value="1"/>
</dbReference>
<dbReference type="PANTHER" id="PTHR41294">
    <property type="entry name" value="CADMIUM-INDUCED PROTEIN CADI"/>
    <property type="match status" value="1"/>
</dbReference>
<dbReference type="RefSeq" id="WP_379885161.1">
    <property type="nucleotide sequence ID" value="NZ_JBHSDI010000001.1"/>
</dbReference>
<accession>A0ABV8QEJ5</accession>
<dbReference type="InterPro" id="IPR004360">
    <property type="entry name" value="Glyas_Fos-R_dOase_dom"/>
</dbReference>
<dbReference type="Gene3D" id="3.10.180.10">
    <property type="entry name" value="2,3-Dihydroxybiphenyl 1,2-Dioxygenase, domain 1"/>
    <property type="match status" value="1"/>
</dbReference>
<evidence type="ECO:0000256" key="1">
    <source>
        <dbReference type="SAM" id="MobiDB-lite"/>
    </source>
</evidence>
<feature type="region of interest" description="Disordered" evidence="1">
    <location>
        <begin position="135"/>
        <end position="155"/>
    </location>
</feature>
<feature type="domain" description="VOC" evidence="2">
    <location>
        <begin position="2"/>
        <end position="116"/>
    </location>
</feature>
<sequence length="155" mass="17460">MKRFHVHLSVQDLEPNIRFYSTLFGHEPSRQEADYAKWMLDDPRINFAISTRSASSGLDHFGFQMDDNEELDQLRERARCANTAILDEGATQCCYASSNKHWLMDPQGLPWEHFVTMGDIRHFGTEPALPETAKPETLHAQEGSSGNGTSKACCG</sequence>
<dbReference type="InterPro" id="IPR029068">
    <property type="entry name" value="Glyas_Bleomycin-R_OHBP_Dase"/>
</dbReference>
<dbReference type="Pfam" id="PF00903">
    <property type="entry name" value="Glyoxalase"/>
    <property type="match status" value="1"/>
</dbReference>
<name>A0ABV8QEJ5_9GAMM</name>
<organism evidence="3 4">
    <name type="scientific">Marinobacter lacisalsi</name>
    <dbReference type="NCBI Taxonomy" id="475979"/>
    <lineage>
        <taxon>Bacteria</taxon>
        <taxon>Pseudomonadati</taxon>
        <taxon>Pseudomonadota</taxon>
        <taxon>Gammaproteobacteria</taxon>
        <taxon>Pseudomonadales</taxon>
        <taxon>Marinobacteraceae</taxon>
        <taxon>Marinobacter</taxon>
    </lineage>
</organism>
<dbReference type="SUPFAM" id="SSF54593">
    <property type="entry name" value="Glyoxalase/Bleomycin resistance protein/Dihydroxybiphenyl dioxygenase"/>
    <property type="match status" value="1"/>
</dbReference>
<gene>
    <name evidence="3" type="ORF">ACFOZ5_02470</name>
</gene>
<dbReference type="PROSITE" id="PS51819">
    <property type="entry name" value="VOC"/>
    <property type="match status" value="1"/>
</dbReference>
<comment type="caution">
    <text evidence="3">The sequence shown here is derived from an EMBL/GenBank/DDBJ whole genome shotgun (WGS) entry which is preliminary data.</text>
</comment>
<dbReference type="InterPro" id="IPR037523">
    <property type="entry name" value="VOC_core"/>
</dbReference>
<evidence type="ECO:0000313" key="4">
    <source>
        <dbReference type="Proteomes" id="UP001595798"/>
    </source>
</evidence>
<dbReference type="InterPro" id="IPR049789">
    <property type="entry name" value="ArsI/CadI-like"/>
</dbReference>
<dbReference type="NCBIfam" id="NF041414">
    <property type="entry name" value="ArsI_CadI_VOC"/>
    <property type="match status" value="1"/>
</dbReference>